<reference evidence="11 12" key="1">
    <citation type="submission" date="2019-12" db="EMBL/GenBank/DDBJ databases">
        <title>the WGS of Blastococcus saxobsidens 67B17.</title>
        <authorList>
            <person name="Jiang Z."/>
        </authorList>
    </citation>
    <scope>NUCLEOTIDE SEQUENCE [LARGE SCALE GENOMIC DNA]</scope>
    <source>
        <strain evidence="11 12">67B17</strain>
    </source>
</reference>
<dbReference type="PANTHER" id="PTHR43357">
    <property type="entry name" value="INNER MEMBRANE ABC TRANSPORTER PERMEASE PROTEIN YDCV"/>
    <property type="match status" value="1"/>
</dbReference>
<feature type="transmembrane region" description="Helical" evidence="8">
    <location>
        <begin position="500"/>
        <end position="521"/>
    </location>
</feature>
<evidence type="ECO:0000256" key="7">
    <source>
        <dbReference type="ARBA" id="ARBA00023136"/>
    </source>
</evidence>
<feature type="domain" description="ABC transmembrane type-1" evidence="10">
    <location>
        <begin position="331"/>
        <end position="521"/>
    </location>
</feature>
<dbReference type="GO" id="GO:0055085">
    <property type="term" value="P:transmembrane transport"/>
    <property type="evidence" value="ECO:0007669"/>
    <property type="project" value="InterPro"/>
</dbReference>
<evidence type="ECO:0000256" key="8">
    <source>
        <dbReference type="RuleBase" id="RU363032"/>
    </source>
</evidence>
<comment type="similarity">
    <text evidence="8">Belongs to the binding-protein-dependent transport system permease family.</text>
</comment>
<feature type="transmembrane region" description="Helical" evidence="8">
    <location>
        <begin position="32"/>
        <end position="55"/>
    </location>
</feature>
<feature type="transmembrane region" description="Helical" evidence="8">
    <location>
        <begin position="281"/>
        <end position="304"/>
    </location>
</feature>
<feature type="transmembrane region" description="Helical" evidence="8">
    <location>
        <begin position="453"/>
        <end position="480"/>
    </location>
</feature>
<dbReference type="RefSeq" id="WP_163202113.1">
    <property type="nucleotide sequence ID" value="NZ_JAAGWG010000002.1"/>
</dbReference>
<evidence type="ECO:0000256" key="5">
    <source>
        <dbReference type="ARBA" id="ARBA00022692"/>
    </source>
</evidence>
<dbReference type="Proteomes" id="UP000479241">
    <property type="component" value="Unassembled WGS sequence"/>
</dbReference>
<evidence type="ECO:0000256" key="1">
    <source>
        <dbReference type="ARBA" id="ARBA00004429"/>
    </source>
</evidence>
<protein>
    <submittedName>
        <fullName evidence="11">Iron ABC transporter permease</fullName>
    </submittedName>
</protein>
<keyword evidence="2 8" id="KW-0813">Transport</keyword>
<feature type="transmembrane region" description="Helical" evidence="8">
    <location>
        <begin position="239"/>
        <end position="260"/>
    </location>
</feature>
<evidence type="ECO:0000256" key="2">
    <source>
        <dbReference type="ARBA" id="ARBA00022448"/>
    </source>
</evidence>
<keyword evidence="4" id="KW-0997">Cell inner membrane</keyword>
<evidence type="ECO:0000256" key="4">
    <source>
        <dbReference type="ARBA" id="ARBA00022519"/>
    </source>
</evidence>
<dbReference type="PROSITE" id="PS50928">
    <property type="entry name" value="ABC_TM1"/>
    <property type="match status" value="2"/>
</dbReference>
<evidence type="ECO:0000256" key="6">
    <source>
        <dbReference type="ARBA" id="ARBA00022989"/>
    </source>
</evidence>
<dbReference type="Pfam" id="PF00528">
    <property type="entry name" value="BPD_transp_1"/>
    <property type="match status" value="2"/>
</dbReference>
<feature type="transmembrane region" description="Helical" evidence="8">
    <location>
        <begin position="112"/>
        <end position="132"/>
    </location>
</feature>
<dbReference type="GO" id="GO:0005886">
    <property type="term" value="C:plasma membrane"/>
    <property type="evidence" value="ECO:0007669"/>
    <property type="project" value="UniProtKB-SubCell"/>
</dbReference>
<keyword evidence="5 8" id="KW-0812">Transmembrane</keyword>
<dbReference type="CDD" id="cd06261">
    <property type="entry name" value="TM_PBP2"/>
    <property type="match status" value="2"/>
</dbReference>
<sequence>MLHVDSPGPPREQADRGSRASLRGRALRRTPLTLALAVAVAALALLPLGYIAWYTADIGWAGVRELVFRPRVGELLWNTTRLVVGTVACCAVLGLAAAWLVERSSVPARRVWHVLLVAPLAVPAFVNSYAWISLLPGLDTYAGALLVVTLSYFPFVYLPLAAAFRGLDPALEETARGLGLSGWAVFLRVQLPQLRVALLGGSLLVALHLLAEFGALQMLRYPTFTTAIYDQYRATFNGPGATMLAGVLVLLCLVLLVAELRLRGRRGYARTGRGAARPVRPVALGSFTAPVLAGLGALVALALLVPLGSLGYWMLAGAATPLDWAALAGTTGTTLALAAAAAVGTTALALPTGWLAVRARGRLSTLLERSTYLGSAVPGIVVALALVTLSVRATPWLYQTVPVLLAAYAILFLPRAIVTVRSAVEQTTPLYDDVAASLGSGAGDRLRRVTLPLLAPGIGAGAALVFLAVVTELTATLLLAPTGTTTLATAFWSASSALEYGAAAPYAVVMVLLSAPATVLLSSDARRGLTT</sequence>
<dbReference type="SUPFAM" id="SSF161098">
    <property type="entry name" value="MetI-like"/>
    <property type="match status" value="2"/>
</dbReference>
<feature type="transmembrane region" description="Helical" evidence="8">
    <location>
        <begin position="144"/>
        <end position="164"/>
    </location>
</feature>
<dbReference type="AlphaFoldDB" id="A0A6L9VY74"/>
<name>A0A6L9VY74_9ACTN</name>
<feature type="domain" description="ABC transmembrane type-1" evidence="10">
    <location>
        <begin position="76"/>
        <end position="261"/>
    </location>
</feature>
<dbReference type="PANTHER" id="PTHR43357:SF3">
    <property type="entry name" value="FE(3+)-TRANSPORT SYSTEM PERMEASE PROTEIN FBPB 2"/>
    <property type="match status" value="1"/>
</dbReference>
<feature type="transmembrane region" description="Helical" evidence="8">
    <location>
        <begin position="196"/>
        <end position="219"/>
    </location>
</feature>
<evidence type="ECO:0000313" key="12">
    <source>
        <dbReference type="Proteomes" id="UP000479241"/>
    </source>
</evidence>
<feature type="transmembrane region" description="Helical" evidence="8">
    <location>
        <begin position="324"/>
        <end position="350"/>
    </location>
</feature>
<evidence type="ECO:0000256" key="3">
    <source>
        <dbReference type="ARBA" id="ARBA00022475"/>
    </source>
</evidence>
<comment type="subcellular location">
    <subcellularLocation>
        <location evidence="1">Cell inner membrane</location>
        <topology evidence="1">Multi-pass membrane protein</topology>
    </subcellularLocation>
    <subcellularLocation>
        <location evidence="8">Cell membrane</location>
        <topology evidence="8">Multi-pass membrane protein</topology>
    </subcellularLocation>
</comment>
<accession>A0A6L9VY74</accession>
<comment type="caution">
    <text evidence="11">The sequence shown here is derived from an EMBL/GenBank/DDBJ whole genome shotgun (WGS) entry which is preliminary data.</text>
</comment>
<organism evidence="11 12">
    <name type="scientific">Blastococcus saxobsidens</name>
    <dbReference type="NCBI Taxonomy" id="138336"/>
    <lineage>
        <taxon>Bacteria</taxon>
        <taxon>Bacillati</taxon>
        <taxon>Actinomycetota</taxon>
        <taxon>Actinomycetes</taxon>
        <taxon>Geodermatophilales</taxon>
        <taxon>Geodermatophilaceae</taxon>
        <taxon>Blastococcus</taxon>
    </lineage>
</organism>
<keyword evidence="7 8" id="KW-0472">Membrane</keyword>
<feature type="region of interest" description="Disordered" evidence="9">
    <location>
        <begin position="1"/>
        <end position="21"/>
    </location>
</feature>
<evidence type="ECO:0000256" key="9">
    <source>
        <dbReference type="SAM" id="MobiDB-lite"/>
    </source>
</evidence>
<gene>
    <name evidence="11" type="ORF">GCU60_03000</name>
</gene>
<keyword evidence="6 8" id="KW-1133">Transmembrane helix</keyword>
<dbReference type="EMBL" id="JAAGWG010000002">
    <property type="protein sequence ID" value="NEK84733.1"/>
    <property type="molecule type" value="Genomic_DNA"/>
</dbReference>
<dbReference type="InterPro" id="IPR000515">
    <property type="entry name" value="MetI-like"/>
</dbReference>
<feature type="transmembrane region" description="Helical" evidence="8">
    <location>
        <begin position="371"/>
        <end position="390"/>
    </location>
</feature>
<dbReference type="Gene3D" id="1.10.3720.10">
    <property type="entry name" value="MetI-like"/>
    <property type="match status" value="2"/>
</dbReference>
<feature type="transmembrane region" description="Helical" evidence="8">
    <location>
        <begin position="396"/>
        <end position="413"/>
    </location>
</feature>
<keyword evidence="3" id="KW-1003">Cell membrane</keyword>
<feature type="transmembrane region" description="Helical" evidence="8">
    <location>
        <begin position="75"/>
        <end position="100"/>
    </location>
</feature>
<evidence type="ECO:0000259" key="10">
    <source>
        <dbReference type="PROSITE" id="PS50928"/>
    </source>
</evidence>
<proteinExistence type="inferred from homology"/>
<evidence type="ECO:0000313" key="11">
    <source>
        <dbReference type="EMBL" id="NEK84733.1"/>
    </source>
</evidence>
<dbReference type="InterPro" id="IPR035906">
    <property type="entry name" value="MetI-like_sf"/>
</dbReference>